<keyword evidence="2 4" id="KW-0808">Transferase</keyword>
<keyword evidence="1 4" id="KW-0328">Glycosyltransferase</keyword>
<dbReference type="PANTHER" id="PTHR43363:SF1">
    <property type="entry name" value="HYPOXANTHINE-GUANINE PHOSPHORIBOSYLTRANSFERASE"/>
    <property type="match status" value="1"/>
</dbReference>
<evidence type="ECO:0000256" key="1">
    <source>
        <dbReference type="ARBA" id="ARBA00022676"/>
    </source>
</evidence>
<proteinExistence type="predicted"/>
<evidence type="ECO:0000313" key="4">
    <source>
        <dbReference type="EMBL" id="TQS42898.1"/>
    </source>
</evidence>
<dbReference type="EMBL" id="VIRS01000016">
    <property type="protein sequence ID" value="TQS42898.1"/>
    <property type="molecule type" value="Genomic_DNA"/>
</dbReference>
<evidence type="ECO:0000259" key="3">
    <source>
        <dbReference type="Pfam" id="PF00156"/>
    </source>
</evidence>
<reference evidence="4 5" key="1">
    <citation type="submission" date="2019-07" db="EMBL/GenBank/DDBJ databases">
        <title>Cryptosporangium phraense sp. nov., isolated from plant litter.</title>
        <authorList>
            <person name="Suriyachadkun C."/>
        </authorList>
    </citation>
    <scope>NUCLEOTIDE SEQUENCE [LARGE SCALE GENOMIC DNA]</scope>
    <source>
        <strain evidence="4 5">A-T 5661</strain>
    </source>
</reference>
<organism evidence="4 5">
    <name type="scientific">Cryptosporangium phraense</name>
    <dbReference type="NCBI Taxonomy" id="2593070"/>
    <lineage>
        <taxon>Bacteria</taxon>
        <taxon>Bacillati</taxon>
        <taxon>Actinomycetota</taxon>
        <taxon>Actinomycetes</taxon>
        <taxon>Cryptosporangiales</taxon>
        <taxon>Cryptosporangiaceae</taxon>
        <taxon>Cryptosporangium</taxon>
    </lineage>
</organism>
<name>A0A545ANI0_9ACTN</name>
<evidence type="ECO:0000313" key="5">
    <source>
        <dbReference type="Proteomes" id="UP000317982"/>
    </source>
</evidence>
<dbReference type="InterPro" id="IPR000836">
    <property type="entry name" value="PRTase_dom"/>
</dbReference>
<dbReference type="OrthoDB" id="307631at2"/>
<protein>
    <submittedName>
        <fullName evidence="4">Purine phosphoribosyltransferase</fullName>
    </submittedName>
</protein>
<comment type="caution">
    <text evidence="4">The sequence shown here is derived from an EMBL/GenBank/DDBJ whole genome shotgun (WGS) entry which is preliminary data.</text>
</comment>
<dbReference type="CDD" id="cd06223">
    <property type="entry name" value="PRTases_typeI"/>
    <property type="match status" value="1"/>
</dbReference>
<dbReference type="InterPro" id="IPR029057">
    <property type="entry name" value="PRTase-like"/>
</dbReference>
<dbReference type="Proteomes" id="UP000317982">
    <property type="component" value="Unassembled WGS sequence"/>
</dbReference>
<dbReference type="SUPFAM" id="SSF53271">
    <property type="entry name" value="PRTase-like"/>
    <property type="match status" value="1"/>
</dbReference>
<accession>A0A545ANI0</accession>
<keyword evidence="5" id="KW-1185">Reference proteome</keyword>
<feature type="domain" description="Phosphoribosyltransferase" evidence="3">
    <location>
        <begin position="7"/>
        <end position="132"/>
    </location>
</feature>
<evidence type="ECO:0000256" key="2">
    <source>
        <dbReference type="ARBA" id="ARBA00022679"/>
    </source>
</evidence>
<dbReference type="GO" id="GO:0016757">
    <property type="term" value="F:glycosyltransferase activity"/>
    <property type="evidence" value="ECO:0007669"/>
    <property type="project" value="UniProtKB-KW"/>
</dbReference>
<dbReference type="PANTHER" id="PTHR43363">
    <property type="entry name" value="HYPOXANTHINE PHOSPHORIBOSYLTRANSFERASE"/>
    <property type="match status" value="1"/>
</dbReference>
<dbReference type="Pfam" id="PF00156">
    <property type="entry name" value="Pribosyltran"/>
    <property type="match status" value="1"/>
</dbReference>
<dbReference type="Gene3D" id="3.40.50.2020">
    <property type="match status" value="1"/>
</dbReference>
<gene>
    <name evidence="4" type="ORF">FL583_22275</name>
</gene>
<dbReference type="InParanoid" id="A0A545ANI0"/>
<sequence length="155" mass="16362">MLGWVDFERAVADLADQVRADGAPEVVVGVLRGGMVPAVALAHTLAIRAVRAVEVVHTATDDTNATKYDRPQVFNPASLGNLAGLDVLVVDDVAGTGDTLKTAAALAIDVGAARVRTSAWIVNTANWRLSTAPEQALTYIAATVEGWVVFPWEKQ</sequence>
<dbReference type="AlphaFoldDB" id="A0A545ANI0"/>